<dbReference type="PANTHER" id="PTHR43409">
    <property type="entry name" value="ANAEROBIC MAGNESIUM-PROTOPORPHYRIN IX MONOMETHYL ESTER CYCLASE-RELATED"/>
    <property type="match status" value="1"/>
</dbReference>
<dbReference type="InterPro" id="IPR058240">
    <property type="entry name" value="rSAM_sf"/>
</dbReference>
<feature type="region of interest" description="Disordered" evidence="8">
    <location>
        <begin position="523"/>
        <end position="544"/>
    </location>
</feature>
<dbReference type="SFLD" id="SFLDG01123">
    <property type="entry name" value="methyltransferase_(Class_B)"/>
    <property type="match status" value="1"/>
</dbReference>
<dbReference type="GO" id="GO:0046872">
    <property type="term" value="F:metal ion binding"/>
    <property type="evidence" value="ECO:0007669"/>
    <property type="project" value="UniProtKB-KW"/>
</dbReference>
<keyword evidence="6" id="KW-0408">Iron</keyword>
<feature type="domain" description="Radical SAM core" evidence="9">
    <location>
        <begin position="224"/>
        <end position="444"/>
    </location>
</feature>
<evidence type="ECO:0000256" key="8">
    <source>
        <dbReference type="SAM" id="MobiDB-lite"/>
    </source>
</evidence>
<accession>A0A3B0V2N7</accession>
<keyword evidence="3" id="KW-0808">Transferase</keyword>
<dbReference type="EMBL" id="UOEU01000413">
    <property type="protein sequence ID" value="VAW33002.1"/>
    <property type="molecule type" value="Genomic_DNA"/>
</dbReference>
<evidence type="ECO:0000256" key="6">
    <source>
        <dbReference type="ARBA" id="ARBA00023004"/>
    </source>
</evidence>
<evidence type="ECO:0000256" key="7">
    <source>
        <dbReference type="ARBA" id="ARBA00023014"/>
    </source>
</evidence>
<gene>
    <name evidence="10" type="ORF">MNBD_CHLOROFLEXI01-278</name>
</gene>
<dbReference type="SFLD" id="SFLDS00029">
    <property type="entry name" value="Radical_SAM"/>
    <property type="match status" value="1"/>
</dbReference>
<dbReference type="PROSITE" id="PS51918">
    <property type="entry name" value="RADICAL_SAM"/>
    <property type="match status" value="1"/>
</dbReference>
<name>A0A3B0V2N7_9ZZZZ</name>
<dbReference type="Gene3D" id="3.80.30.20">
    <property type="entry name" value="tm_1862 like domain"/>
    <property type="match status" value="1"/>
</dbReference>
<dbReference type="Pfam" id="PF02310">
    <property type="entry name" value="B12-binding"/>
    <property type="match status" value="1"/>
</dbReference>
<organism evidence="10">
    <name type="scientific">hydrothermal vent metagenome</name>
    <dbReference type="NCBI Taxonomy" id="652676"/>
    <lineage>
        <taxon>unclassified sequences</taxon>
        <taxon>metagenomes</taxon>
        <taxon>ecological metagenomes</taxon>
    </lineage>
</organism>
<keyword evidence="4" id="KW-0949">S-adenosyl-L-methionine</keyword>
<dbReference type="SMART" id="SM00729">
    <property type="entry name" value="Elp3"/>
    <property type="match status" value="1"/>
</dbReference>
<dbReference type="GO" id="GO:0003824">
    <property type="term" value="F:catalytic activity"/>
    <property type="evidence" value="ECO:0007669"/>
    <property type="project" value="InterPro"/>
</dbReference>
<keyword evidence="7" id="KW-0411">Iron-sulfur</keyword>
<evidence type="ECO:0000313" key="10">
    <source>
        <dbReference type="EMBL" id="VAW33002.1"/>
    </source>
</evidence>
<reference evidence="10" key="1">
    <citation type="submission" date="2018-06" db="EMBL/GenBank/DDBJ databases">
        <authorList>
            <person name="Zhirakovskaya E."/>
        </authorList>
    </citation>
    <scope>NUCLEOTIDE SEQUENCE</scope>
</reference>
<dbReference type="PANTHER" id="PTHR43409:SF7">
    <property type="entry name" value="BLL1977 PROTEIN"/>
    <property type="match status" value="1"/>
</dbReference>
<evidence type="ECO:0000256" key="2">
    <source>
        <dbReference type="ARBA" id="ARBA00022603"/>
    </source>
</evidence>
<evidence type="ECO:0000256" key="5">
    <source>
        <dbReference type="ARBA" id="ARBA00022723"/>
    </source>
</evidence>
<evidence type="ECO:0000256" key="1">
    <source>
        <dbReference type="ARBA" id="ARBA00001966"/>
    </source>
</evidence>
<proteinExistence type="predicted"/>
<dbReference type="SFLD" id="SFLDG01082">
    <property type="entry name" value="B12-binding_domain_containing"/>
    <property type="match status" value="1"/>
</dbReference>
<dbReference type="CDD" id="cd01335">
    <property type="entry name" value="Radical_SAM"/>
    <property type="match status" value="1"/>
</dbReference>
<protein>
    <submittedName>
        <fullName evidence="10">Radical SAM domain protein</fullName>
    </submittedName>
</protein>
<comment type="cofactor">
    <cofactor evidence="1">
        <name>[4Fe-4S] cluster</name>
        <dbReference type="ChEBI" id="CHEBI:49883"/>
    </cofactor>
</comment>
<dbReference type="AlphaFoldDB" id="A0A3B0V2N7"/>
<dbReference type="GO" id="GO:0051539">
    <property type="term" value="F:4 iron, 4 sulfur cluster binding"/>
    <property type="evidence" value="ECO:0007669"/>
    <property type="project" value="UniProtKB-KW"/>
</dbReference>
<dbReference type="InterPro" id="IPR051198">
    <property type="entry name" value="BchE-like"/>
</dbReference>
<evidence type="ECO:0000256" key="4">
    <source>
        <dbReference type="ARBA" id="ARBA00022691"/>
    </source>
</evidence>
<dbReference type="GO" id="GO:0031419">
    <property type="term" value="F:cobalamin binding"/>
    <property type="evidence" value="ECO:0007669"/>
    <property type="project" value="InterPro"/>
</dbReference>
<dbReference type="GO" id="GO:0005829">
    <property type="term" value="C:cytosol"/>
    <property type="evidence" value="ECO:0007669"/>
    <property type="project" value="TreeGrafter"/>
</dbReference>
<evidence type="ECO:0000259" key="9">
    <source>
        <dbReference type="PROSITE" id="PS51918"/>
    </source>
</evidence>
<dbReference type="InterPro" id="IPR007197">
    <property type="entry name" value="rSAM"/>
</dbReference>
<keyword evidence="2" id="KW-0489">Methyltransferase</keyword>
<dbReference type="Gene3D" id="3.40.50.280">
    <property type="entry name" value="Cobalamin-binding domain"/>
    <property type="match status" value="1"/>
</dbReference>
<dbReference type="InterPro" id="IPR034466">
    <property type="entry name" value="Methyltransferase_Class_B"/>
</dbReference>
<evidence type="ECO:0000256" key="3">
    <source>
        <dbReference type="ARBA" id="ARBA00022679"/>
    </source>
</evidence>
<dbReference type="Pfam" id="PF04055">
    <property type="entry name" value="Radical_SAM"/>
    <property type="match status" value="1"/>
</dbReference>
<dbReference type="InterPro" id="IPR006638">
    <property type="entry name" value="Elp3/MiaA/NifB-like_rSAM"/>
</dbReference>
<dbReference type="InterPro" id="IPR023404">
    <property type="entry name" value="rSAM_horseshoe"/>
</dbReference>
<dbReference type="SUPFAM" id="SSF102114">
    <property type="entry name" value="Radical SAM enzymes"/>
    <property type="match status" value="1"/>
</dbReference>
<keyword evidence="5" id="KW-0479">Metal-binding</keyword>
<sequence>MVDILFGQSYYLKFDPKLWQAMQPYPPLGTLYAASVARQQGYSVALFDAMLAESEAEWEAALAQHTPRFAIIYEDSFNYLSKMCLLAMREAAFSMIEMAKRQNRIVILCGSDATDHAKSYLQAGADFVLLGEGEETLLELLGVLDDPLPEGEGTVTKRTTSSSRGGELRRGHERFPQILGLAYTENGQFCQNQRRPVLSGIDGLPFPAWDLVDVEKYRQIWQTHHGYYSMNMVTTRGCPYHCNWCAKPIWGQRYHARSPHTVAAEMGWLQETYQPDHIWFADDIMGLKPGWWAEFAAEVAAEGVKLPFKCLSRADLIVSRPENVPALRQAGCDIIWLGAESGSQKILDGMEKGTAVAQIRQAARQLQDAGVKVGFFLQFGYPGETREDIEMTLQLVRDCLPDDIGISVSYPLPGTRFHERVQAQLGEQKNWVDSADLAMMYEGPFPTPFYRQLHTVLHKEFRARRGWLKLRQVAAKPAQWRLAHLPMHLRELAAIGYRWGTLPLARWRLDRLATAVQHQAETLPHMPLAQSARPSPQPEVEGGD</sequence>
<dbReference type="InterPro" id="IPR006158">
    <property type="entry name" value="Cobalamin-bd"/>
</dbReference>